<dbReference type="RefSeq" id="WP_125403942.1">
    <property type="nucleotide sequence ID" value="NZ_JBEHHI010000001.1"/>
</dbReference>
<feature type="domain" description="Amidohydrolase-related" evidence="1">
    <location>
        <begin position="51"/>
        <end position="363"/>
    </location>
</feature>
<dbReference type="Gene3D" id="3.20.20.140">
    <property type="entry name" value="Metal-dependent hydrolases"/>
    <property type="match status" value="2"/>
</dbReference>
<dbReference type="InterPro" id="IPR012696">
    <property type="entry name" value="PhnM"/>
</dbReference>
<reference evidence="2 3" key="1">
    <citation type="submission" date="2024-06" db="EMBL/GenBank/DDBJ databases">
        <title>Genome of Rhodovulum iodosum, a marine photoferrotroph.</title>
        <authorList>
            <person name="Bianchini G."/>
            <person name="Nikeleit V."/>
            <person name="Kappler A."/>
            <person name="Bryce C."/>
            <person name="Sanchez-Baracaldo P."/>
        </authorList>
    </citation>
    <scope>NUCLEOTIDE SEQUENCE [LARGE SCALE GENOMIC DNA]</scope>
    <source>
        <strain evidence="2 3">UT/N1</strain>
    </source>
</reference>
<dbReference type="Proteomes" id="UP001560019">
    <property type="component" value="Unassembled WGS sequence"/>
</dbReference>
<dbReference type="InterPro" id="IPR032466">
    <property type="entry name" value="Metal_Hydrolase"/>
</dbReference>
<sequence>MFDHAPADFRLTNARLVLPDRVLEGALAVEGGRIAEIAPGAANGFDCGGDFITPGVVDIHTDHVETHVFPRTSVQWDFLTALMAHDAVVIGAGTTTVFDSLSVGASMKRPERREILGPLVDALEQGVGAGLFRAEHFLHMRCEVSDPETIALTDANIARPIARLVSVMDHTPGDRQSLDVDRWTRRMAEAMHVSLDEMAVQREELFARSRRVGPGVRAHVVAAAQARGLPLMTHDDRTPAHVAQSHREGIAVSEFPCTLEAARDARQRGQTVVAGAPNYLRGGSQSGNVAVRDLMAEGLVDVLASDYVPRSPIDAAFAMAEDPALPQDLPAMIAMVSRAPARLTGLADRGEIAPGRRADLLRLRRVAGRTHIVAVWRGGVRVL</sequence>
<protein>
    <submittedName>
        <fullName evidence="2">Alpha-D-ribose 1-methylphosphonate 5-triphosphate diphosphatase</fullName>
    </submittedName>
</protein>
<evidence type="ECO:0000259" key="1">
    <source>
        <dbReference type="Pfam" id="PF01979"/>
    </source>
</evidence>
<organism evidence="2 3">
    <name type="scientific">Rhodovulum iodosum</name>
    <dbReference type="NCBI Taxonomy" id="68291"/>
    <lineage>
        <taxon>Bacteria</taxon>
        <taxon>Pseudomonadati</taxon>
        <taxon>Pseudomonadota</taxon>
        <taxon>Alphaproteobacteria</taxon>
        <taxon>Rhodobacterales</taxon>
        <taxon>Paracoccaceae</taxon>
        <taxon>Rhodovulum</taxon>
    </lineage>
</organism>
<dbReference type="NCBIfam" id="NF011990">
    <property type="entry name" value="PRK15446.2-6"/>
    <property type="match status" value="1"/>
</dbReference>
<dbReference type="Gene3D" id="2.30.40.10">
    <property type="entry name" value="Urease, subunit C, domain 1"/>
    <property type="match status" value="1"/>
</dbReference>
<dbReference type="SUPFAM" id="SSF51338">
    <property type="entry name" value="Composite domain of metallo-dependent hydrolases"/>
    <property type="match status" value="1"/>
</dbReference>
<evidence type="ECO:0000313" key="2">
    <source>
        <dbReference type="EMBL" id="MEX5726656.1"/>
    </source>
</evidence>
<dbReference type="SUPFAM" id="SSF51556">
    <property type="entry name" value="Metallo-dependent hydrolases"/>
    <property type="match status" value="1"/>
</dbReference>
<dbReference type="EMBL" id="JBEHHI010000001">
    <property type="protein sequence ID" value="MEX5726656.1"/>
    <property type="molecule type" value="Genomic_DNA"/>
</dbReference>
<proteinExistence type="predicted"/>
<dbReference type="InterPro" id="IPR051781">
    <property type="entry name" value="Metallo-dep_Hydrolase"/>
</dbReference>
<evidence type="ECO:0000313" key="3">
    <source>
        <dbReference type="Proteomes" id="UP001560019"/>
    </source>
</evidence>
<dbReference type="Pfam" id="PF01979">
    <property type="entry name" value="Amidohydro_1"/>
    <property type="match status" value="1"/>
</dbReference>
<accession>A0ABV3XMW8</accession>
<dbReference type="NCBIfam" id="NF011984">
    <property type="entry name" value="PRK15446.1-5"/>
    <property type="match status" value="1"/>
</dbReference>
<dbReference type="NCBIfam" id="TIGR02318">
    <property type="entry name" value="phosphono_phnM"/>
    <property type="match status" value="1"/>
</dbReference>
<keyword evidence="3" id="KW-1185">Reference proteome</keyword>
<dbReference type="InterPro" id="IPR006680">
    <property type="entry name" value="Amidohydro-rel"/>
</dbReference>
<comment type="caution">
    <text evidence="2">The sequence shown here is derived from an EMBL/GenBank/DDBJ whole genome shotgun (WGS) entry which is preliminary data.</text>
</comment>
<name>A0ABV3XMW8_9RHOB</name>
<dbReference type="PANTHER" id="PTHR43135">
    <property type="entry name" value="ALPHA-D-RIBOSE 1-METHYLPHOSPHONATE 5-TRIPHOSPHATE DIPHOSPHATASE"/>
    <property type="match status" value="1"/>
</dbReference>
<dbReference type="InterPro" id="IPR011059">
    <property type="entry name" value="Metal-dep_hydrolase_composite"/>
</dbReference>
<dbReference type="PIRSF" id="PIRSF038971">
    <property type="entry name" value="PhnM"/>
    <property type="match status" value="1"/>
</dbReference>
<gene>
    <name evidence="2" type="ORF">Ga0609869_000009</name>
</gene>
<dbReference type="PANTHER" id="PTHR43135:SF3">
    <property type="entry name" value="ALPHA-D-RIBOSE 1-METHYLPHOSPHONATE 5-TRIPHOSPHATE DIPHOSPHATASE"/>
    <property type="match status" value="1"/>
</dbReference>